<dbReference type="EMBL" id="FQZQ01000003">
    <property type="protein sequence ID" value="SHI84238.1"/>
    <property type="molecule type" value="Genomic_DNA"/>
</dbReference>
<dbReference type="STRING" id="1470563.SAMN05444000_103195"/>
<keyword evidence="2" id="KW-1185">Reference proteome</keyword>
<organism evidence="1 2">
    <name type="scientific">Shimia gijangensis</name>
    <dbReference type="NCBI Taxonomy" id="1470563"/>
    <lineage>
        <taxon>Bacteria</taxon>
        <taxon>Pseudomonadati</taxon>
        <taxon>Pseudomonadota</taxon>
        <taxon>Alphaproteobacteria</taxon>
        <taxon>Rhodobacterales</taxon>
        <taxon>Roseobacteraceae</taxon>
    </lineage>
</organism>
<dbReference type="OrthoDB" id="7873197at2"/>
<accession>A0A1M6EG18</accession>
<dbReference type="RefSeq" id="WP_073249637.1">
    <property type="nucleotide sequence ID" value="NZ_FQZQ01000003.1"/>
</dbReference>
<protein>
    <submittedName>
        <fullName evidence="1">Uncharacterized protein</fullName>
    </submittedName>
</protein>
<name>A0A1M6EG18_9RHOB</name>
<dbReference type="Proteomes" id="UP000183982">
    <property type="component" value="Unassembled WGS sequence"/>
</dbReference>
<reference evidence="2" key="1">
    <citation type="submission" date="2016-11" db="EMBL/GenBank/DDBJ databases">
        <authorList>
            <person name="Varghese N."/>
            <person name="Submissions S."/>
        </authorList>
    </citation>
    <scope>NUCLEOTIDE SEQUENCE [LARGE SCALE GENOMIC DNA]</scope>
    <source>
        <strain evidence="2">DSM 100564</strain>
    </source>
</reference>
<evidence type="ECO:0000313" key="2">
    <source>
        <dbReference type="Proteomes" id="UP000183982"/>
    </source>
</evidence>
<evidence type="ECO:0000313" key="1">
    <source>
        <dbReference type="EMBL" id="SHI84238.1"/>
    </source>
</evidence>
<dbReference type="AlphaFoldDB" id="A0A1M6EG18"/>
<proteinExistence type="predicted"/>
<gene>
    <name evidence="1" type="ORF">SAMN05444000_103195</name>
</gene>
<sequence>MNKFTAPTGESPLDEDVAEVRHLLRGVRGALSTLRGRLEQDEEAAGGQTGKVLTELRHLIRTTIDTEKSFEQRQKEKDGIVNDYRLDLHDARASIERRLARLRAVRDTTSLSG</sequence>